<sequence>MVTDRSCPSSSTSTRSWPFSTIRLVVTLRPFTISVDDITDLNPELLELEPPMEVDEKVVRLTPPRPRVSKDEKASMNAGNSPKPEEKAPRKPWVRPRSLNGVSQKSKEKGSSPPKNSRKISSGLRKE</sequence>
<dbReference type="AlphaFoldDB" id="A0AAV0A2Q6"/>
<keyword evidence="3" id="KW-1185">Reference proteome</keyword>
<name>A0AAV0A2Q6_PHORO</name>
<comment type="caution">
    <text evidence="2">The sequence shown here is derived from an EMBL/GenBank/DDBJ whole genome shotgun (WGS) entry which is preliminary data.</text>
</comment>
<evidence type="ECO:0000256" key="1">
    <source>
        <dbReference type="SAM" id="MobiDB-lite"/>
    </source>
</evidence>
<feature type="region of interest" description="Disordered" evidence="1">
    <location>
        <begin position="52"/>
        <end position="127"/>
    </location>
</feature>
<accession>A0AAV0A2Q6</accession>
<protein>
    <submittedName>
        <fullName evidence="2">AABR07061382.1 protein</fullName>
    </submittedName>
</protein>
<organism evidence="2 3">
    <name type="scientific">Phodopus roborovskii</name>
    <name type="common">Roborovski's desert hamster</name>
    <name type="synonym">Cricetulus roborovskii</name>
    <dbReference type="NCBI Taxonomy" id="109678"/>
    <lineage>
        <taxon>Eukaryota</taxon>
        <taxon>Metazoa</taxon>
        <taxon>Chordata</taxon>
        <taxon>Craniata</taxon>
        <taxon>Vertebrata</taxon>
        <taxon>Euteleostomi</taxon>
        <taxon>Mammalia</taxon>
        <taxon>Eutheria</taxon>
        <taxon>Euarchontoglires</taxon>
        <taxon>Glires</taxon>
        <taxon>Rodentia</taxon>
        <taxon>Myomorpha</taxon>
        <taxon>Muroidea</taxon>
        <taxon>Cricetidae</taxon>
        <taxon>Cricetinae</taxon>
        <taxon>Phodopus</taxon>
    </lineage>
</organism>
<gene>
    <name evidence="2" type="primary">AABR07061382.1</name>
    <name evidence="2" type="ORF">PHOROB_LOCUS14751</name>
</gene>
<proteinExistence type="predicted"/>
<evidence type="ECO:0000313" key="3">
    <source>
        <dbReference type="Proteomes" id="UP001152836"/>
    </source>
</evidence>
<dbReference type="EMBL" id="CALSGD010001559">
    <property type="protein sequence ID" value="CAH7165905.1"/>
    <property type="molecule type" value="Genomic_DNA"/>
</dbReference>
<reference evidence="2" key="1">
    <citation type="submission" date="2022-06" db="EMBL/GenBank/DDBJ databases">
        <authorList>
            <person name="Andreotti S."/>
            <person name="Wyler E."/>
        </authorList>
    </citation>
    <scope>NUCLEOTIDE SEQUENCE</scope>
</reference>
<dbReference type="Proteomes" id="UP001152836">
    <property type="component" value="Unassembled WGS sequence"/>
</dbReference>
<evidence type="ECO:0000313" key="2">
    <source>
        <dbReference type="EMBL" id="CAH7165905.1"/>
    </source>
</evidence>